<dbReference type="Proteomes" id="UP000030688">
    <property type="component" value="Unassembled WGS sequence"/>
</dbReference>
<evidence type="ECO:0000313" key="2">
    <source>
        <dbReference type="EMBL" id="EUR55668.1"/>
    </source>
</evidence>
<keyword evidence="1" id="KW-0812">Transmembrane</keyword>
<keyword evidence="1" id="KW-1133">Transmembrane helix</keyword>
<feature type="transmembrane region" description="Helical" evidence="1">
    <location>
        <begin position="77"/>
        <end position="97"/>
    </location>
</feature>
<sequence length="130" mass="16074">MIKIKIKNILMFTKLHYKNKKIKLKIKYNLKNTKRTVMKKFWLAIGGKKKKKKNEEYVHKQCHINIYKYPKRKKKNFNFSLDIFIYFLHLCVCIIWSEYFYAKIYLRCTLKIPIIRESNIWYSNKIIQTI</sequence>
<organism evidence="2">
    <name type="scientific">Plasmodium falciparum (isolate 7G8)</name>
    <dbReference type="NCBI Taxonomy" id="57266"/>
    <lineage>
        <taxon>Eukaryota</taxon>
        <taxon>Sar</taxon>
        <taxon>Alveolata</taxon>
        <taxon>Apicomplexa</taxon>
        <taxon>Aconoidasida</taxon>
        <taxon>Haemosporida</taxon>
        <taxon>Plasmodiidae</taxon>
        <taxon>Plasmodium</taxon>
        <taxon>Plasmodium (Laverania)</taxon>
    </lineage>
</organism>
<accession>W7ESX1</accession>
<dbReference type="AlphaFoldDB" id="W7ESX1"/>
<proteinExistence type="predicted"/>
<name>W7ESX1_PLAF8</name>
<reference evidence="2" key="1">
    <citation type="submission" date="2013-02" db="EMBL/GenBank/DDBJ databases">
        <title>The Genome Sequence of Plasmodium falciparum 7G8.</title>
        <authorList>
            <consortium name="The Broad Institute Genome Sequencing Platform"/>
            <consortium name="The Broad Institute Genome Sequencing Center for Infectious Disease"/>
            <person name="Neafsey D."/>
            <person name="Cheeseman I."/>
            <person name="Volkman S."/>
            <person name="Adams J."/>
            <person name="Walker B."/>
            <person name="Young S.K."/>
            <person name="Zeng Q."/>
            <person name="Gargeya S."/>
            <person name="Fitzgerald M."/>
            <person name="Haas B."/>
            <person name="Abouelleil A."/>
            <person name="Alvarado L."/>
            <person name="Arachchi H.M."/>
            <person name="Berlin A.M."/>
            <person name="Chapman S.B."/>
            <person name="Dewar J."/>
            <person name="Goldberg J."/>
            <person name="Griggs A."/>
            <person name="Gujja S."/>
            <person name="Hansen M."/>
            <person name="Howarth C."/>
            <person name="Imamovic A."/>
            <person name="Larimer J."/>
            <person name="McCowan C."/>
            <person name="Murphy C."/>
            <person name="Neiman D."/>
            <person name="Pearson M."/>
            <person name="Priest M."/>
            <person name="Roberts A."/>
            <person name="Saif S."/>
            <person name="Shea T."/>
            <person name="Sisk P."/>
            <person name="Sykes S."/>
            <person name="Wortman J."/>
            <person name="Nusbaum C."/>
            <person name="Birren B."/>
        </authorList>
    </citation>
    <scope>NUCLEOTIDE SEQUENCE [LARGE SCALE GENOMIC DNA]</scope>
    <source>
        <strain evidence="2">7G8</strain>
    </source>
</reference>
<protein>
    <submittedName>
        <fullName evidence="2">Uncharacterized protein</fullName>
    </submittedName>
</protein>
<gene>
    <name evidence="2" type="ORF">PFBG_06014</name>
</gene>
<evidence type="ECO:0000256" key="1">
    <source>
        <dbReference type="SAM" id="Phobius"/>
    </source>
</evidence>
<dbReference type="EMBL" id="KE123678">
    <property type="protein sequence ID" value="EUR55668.1"/>
    <property type="molecule type" value="Genomic_DNA"/>
</dbReference>
<keyword evidence="1" id="KW-0472">Membrane</keyword>